<feature type="compositionally biased region" description="Basic and acidic residues" evidence="1">
    <location>
        <begin position="356"/>
        <end position="375"/>
    </location>
</feature>
<evidence type="ECO:0000313" key="3">
    <source>
        <dbReference type="Proteomes" id="UP000054558"/>
    </source>
</evidence>
<feature type="compositionally biased region" description="Basic residues" evidence="1">
    <location>
        <begin position="880"/>
        <end position="896"/>
    </location>
</feature>
<feature type="compositionally biased region" description="Low complexity" evidence="1">
    <location>
        <begin position="427"/>
        <end position="440"/>
    </location>
</feature>
<feature type="compositionally biased region" description="Basic and acidic residues" evidence="1">
    <location>
        <begin position="1320"/>
        <end position="1368"/>
    </location>
</feature>
<organism evidence="2 3">
    <name type="scientific">Klebsormidium nitens</name>
    <name type="common">Green alga</name>
    <name type="synonym">Ulothrix nitens</name>
    <dbReference type="NCBI Taxonomy" id="105231"/>
    <lineage>
        <taxon>Eukaryota</taxon>
        <taxon>Viridiplantae</taxon>
        <taxon>Streptophyta</taxon>
        <taxon>Klebsormidiophyceae</taxon>
        <taxon>Klebsormidiales</taxon>
        <taxon>Klebsormidiaceae</taxon>
        <taxon>Klebsormidium</taxon>
    </lineage>
</organism>
<feature type="compositionally biased region" description="Basic residues" evidence="1">
    <location>
        <begin position="247"/>
        <end position="256"/>
    </location>
</feature>
<proteinExistence type="predicted"/>
<gene>
    <name evidence="2" type="ORF">KFL_002200150</name>
</gene>
<feature type="compositionally biased region" description="Basic residues" evidence="1">
    <location>
        <begin position="553"/>
        <end position="565"/>
    </location>
</feature>
<feature type="compositionally biased region" description="Acidic residues" evidence="1">
    <location>
        <begin position="414"/>
        <end position="426"/>
    </location>
</feature>
<feature type="compositionally biased region" description="Basic and acidic residues" evidence="1">
    <location>
        <begin position="272"/>
        <end position="284"/>
    </location>
</feature>
<feature type="region of interest" description="Disordered" evidence="1">
    <location>
        <begin position="96"/>
        <end position="284"/>
    </location>
</feature>
<feature type="compositionally biased region" description="Basic and acidic residues" evidence="1">
    <location>
        <begin position="165"/>
        <end position="177"/>
    </location>
</feature>
<feature type="compositionally biased region" description="Polar residues" evidence="1">
    <location>
        <begin position="41"/>
        <end position="52"/>
    </location>
</feature>
<feature type="region of interest" description="Disordered" evidence="1">
    <location>
        <begin position="1"/>
        <end position="62"/>
    </location>
</feature>
<feature type="compositionally biased region" description="Basic and acidic residues" evidence="1">
    <location>
        <begin position="1223"/>
        <end position="1232"/>
    </location>
</feature>
<feature type="compositionally biased region" description="Acidic residues" evidence="1">
    <location>
        <begin position="441"/>
        <end position="450"/>
    </location>
</feature>
<feature type="compositionally biased region" description="Basic residues" evidence="1">
    <location>
        <begin position="1201"/>
        <end position="1222"/>
    </location>
</feature>
<dbReference type="STRING" id="105231.A0A1Y1I2H7"/>
<feature type="compositionally biased region" description="Basic and acidic residues" evidence="1">
    <location>
        <begin position="1416"/>
        <end position="1425"/>
    </location>
</feature>
<feature type="compositionally biased region" description="Basic and acidic residues" evidence="1">
    <location>
        <begin position="401"/>
        <end position="413"/>
    </location>
</feature>
<sequence>MAAASSPVPGVSKAADPKTPGEASPAPQFKTPASSVPPPQAQTSRDPPSGTSFKALPCGEDVETMSVRQLREALKERGLNSHGLLEKREFQDLLRAHLPPITPERADATPATASVSDGTAEQMPAADESVAHAGASTPLASKPSDKPSRVPNGPLEGGGAAAGRDSLDGTPLKEDASKTSASPPSGGSTATPTDSSDPLPKTPSATPPGEGIPPSNWFKESRVDKAPQTVAGRKKGTQGEETQTTIRPRRTGRRVRFTPMMQGRPRAPVFRPKAEQEGAEEREVLEHEVEVTVLEGLQGSANKEKWIFQRDEKGHLRSQSGTRSESDSGSERRSRAKRARGKAAEARTANAPGSGRRCETKTEGDVGRKAVKENDVVGPRRSSLGSNSDSVKAQGGAGAARVKETARRGRGAEEDSDSSSDDDSESDSGSGSSSGSGDDSSSSEESESEVEGAAQTPSNSAGGAAESAIKENGGSNGDASPVSAAKQMVETGVKPSPVRGSEQDGIPERRERGRPRRVVSKAAEQAGASEPARKRGRPVGRPGGRSTPQKAPGSRKPRAVGLKTKVKRFWTSVRARARAQEQNASILRRSRKLWRLKTAPADQAAEARKRRIEARKAKAGEDDKAFALANRQKRLEALQAKALARRAAAKLRAEKAAAKKAAAAHDPATAKERVPSTKHNPAPGPRIDPGMQKRRRPSVSILEAAVKRQAARNLEVGKGEPLGEAPRESDEGSGFAGAGSRFWVPEPEVQAGADGKLAPGVSERVATAGISAQVRGEPGGSPRTVKLSPVQAKSVPRKKRTGTRPGVKPKSTDKPPDKLTPKQAREGLPGRRAVERRTDGFVKDDSEEEAEKATAKEQVGAADAVGIAGLSPEKEPAKAPVKKRVTGKRAARKRPTAKTNGKENVLPPELAAEKRKEQSAASPEAGARKVKPLGDVYVKDEEVRVQKRAILKEAKARRFAVERTPLRRTDRLRKKAPSAVPGAEEPRLQPDAPTESGATKSLLEADVRTDGSPLATGRTTRGGGLKAGPQKKGAVDARAKVAKAGKKEVKAGKMGLRRGASQGSDAAADVSIAAGEIRTKVGTAGKKRRNVETPAADTDKAPHSSGKKRRFSGELSATQAAMSGAKGKLARRKDKSREQPMETESDDEVVGKKRKGEKEIKVKRKAAESEGEDEERARKRRRKEKARASRGEESDEEEHGRKHRGKHKRRHKHGRKHRRHKHRDEGESESEHRRRKHKRKRGETEEERKQRRAERRERKGARREARRADKAENESEGRAEAGDASGDGGQESDGAREQPGAEASERKRVEPEAAAAEASDPGHEETRPKRTPEASEEKDGQTTNDPGDRTSVDSDKAPVEMLKEEAVKEAGPQANAAEETIAQKETGGSSRPGGVVEKNVEEAHESPPVGTPSGKVVREVERGTEPEAVVSESESTGKGPVLETSPPAESKTTQPAWHGFGASINGGAQSPPRERTEGAPTAFSAGKETSPPPEAEVAPREDESAGEPEPATEQGAALVAPDSVDKESGAATISPGTMAPAKPTREKADAGEEESGSDVAEESEKSEEEEWESAALDALLKFESGKLNVDEEATPQSKLKRSDVHIAEEKDGVTSVANSGAPQKARSAPVTETEVAERTEVPASPAGGEQSASSAKSAPGTPPRAEPPVADVESVLDWVAAKGRCNLADVSGNFAGTAPSVLEGLLQDLLGSFDIGVDNGHYFVL</sequence>
<feature type="compositionally biased region" description="Basic and acidic residues" evidence="1">
    <location>
        <begin position="1242"/>
        <end position="1281"/>
    </location>
</feature>
<feature type="region of interest" description="Disordered" evidence="1">
    <location>
        <begin position="296"/>
        <end position="565"/>
    </location>
</feature>
<feature type="region of interest" description="Disordered" evidence="1">
    <location>
        <begin position="654"/>
        <end position="932"/>
    </location>
</feature>
<feature type="compositionally biased region" description="Polar residues" evidence="1">
    <location>
        <begin position="178"/>
        <end position="196"/>
    </location>
</feature>
<feature type="compositionally biased region" description="Acidic residues" evidence="1">
    <location>
        <begin position="1551"/>
        <end position="1572"/>
    </location>
</feature>
<protein>
    <recommendedName>
        <fullName evidence="4">SAP domain-containing protein</fullName>
    </recommendedName>
</protein>
<evidence type="ECO:0000313" key="2">
    <source>
        <dbReference type="EMBL" id="GAQ85130.1"/>
    </source>
</evidence>
<feature type="compositionally biased region" description="Basic and acidic residues" evidence="1">
    <location>
        <begin position="1156"/>
        <end position="1168"/>
    </location>
</feature>
<dbReference type="EMBL" id="DF237169">
    <property type="protein sequence ID" value="GAQ85130.1"/>
    <property type="molecule type" value="Genomic_DNA"/>
</dbReference>
<feature type="compositionally biased region" description="Basic and acidic residues" evidence="1">
    <location>
        <begin position="1033"/>
        <end position="1051"/>
    </location>
</feature>
<reference evidence="2 3" key="1">
    <citation type="journal article" date="2014" name="Nat. Commun.">
        <title>Klebsormidium flaccidum genome reveals primary factors for plant terrestrial adaptation.</title>
        <authorList>
            <person name="Hori K."/>
            <person name="Maruyama F."/>
            <person name="Fujisawa T."/>
            <person name="Togashi T."/>
            <person name="Yamamoto N."/>
            <person name="Seo M."/>
            <person name="Sato S."/>
            <person name="Yamada T."/>
            <person name="Mori H."/>
            <person name="Tajima N."/>
            <person name="Moriyama T."/>
            <person name="Ikeuchi M."/>
            <person name="Watanabe M."/>
            <person name="Wada H."/>
            <person name="Kobayashi K."/>
            <person name="Saito M."/>
            <person name="Masuda T."/>
            <person name="Sasaki-Sekimoto Y."/>
            <person name="Mashiguchi K."/>
            <person name="Awai K."/>
            <person name="Shimojima M."/>
            <person name="Masuda S."/>
            <person name="Iwai M."/>
            <person name="Nobusawa T."/>
            <person name="Narise T."/>
            <person name="Kondo S."/>
            <person name="Saito H."/>
            <person name="Sato R."/>
            <person name="Murakawa M."/>
            <person name="Ihara Y."/>
            <person name="Oshima-Yamada Y."/>
            <person name="Ohtaka K."/>
            <person name="Satoh M."/>
            <person name="Sonobe K."/>
            <person name="Ishii M."/>
            <person name="Ohtani R."/>
            <person name="Kanamori-Sato M."/>
            <person name="Honoki R."/>
            <person name="Miyazaki D."/>
            <person name="Mochizuki H."/>
            <person name="Umetsu J."/>
            <person name="Higashi K."/>
            <person name="Shibata D."/>
            <person name="Kamiya Y."/>
            <person name="Sato N."/>
            <person name="Nakamura Y."/>
            <person name="Tabata S."/>
            <person name="Ida S."/>
            <person name="Kurokawa K."/>
            <person name="Ohta H."/>
        </authorList>
    </citation>
    <scope>NUCLEOTIDE SEQUENCE [LARGE SCALE GENOMIC DNA]</scope>
    <source>
        <strain evidence="2 3">NIES-2285</strain>
    </source>
</reference>
<feature type="region of interest" description="Disordered" evidence="1">
    <location>
        <begin position="966"/>
        <end position="1670"/>
    </location>
</feature>
<dbReference type="Proteomes" id="UP000054558">
    <property type="component" value="Unassembled WGS sequence"/>
</dbReference>
<feature type="compositionally biased region" description="Basic and acidic residues" evidence="1">
    <location>
        <begin position="810"/>
        <end position="844"/>
    </location>
</feature>
<evidence type="ECO:0008006" key="4">
    <source>
        <dbReference type="Google" id="ProtNLM"/>
    </source>
</evidence>
<name>A0A1Y1I2H7_KLENI</name>
<feature type="compositionally biased region" description="Basic and acidic residues" evidence="1">
    <location>
        <begin position="1600"/>
        <end position="1612"/>
    </location>
</feature>
<feature type="compositionally biased region" description="Basic and acidic residues" evidence="1">
    <location>
        <begin position="324"/>
        <end position="333"/>
    </location>
</feature>
<keyword evidence="3" id="KW-1185">Reference proteome</keyword>
<accession>A0A1Y1I2H7</accession>
<evidence type="ECO:0000256" key="1">
    <source>
        <dbReference type="SAM" id="MobiDB-lite"/>
    </source>
</evidence>
<feature type="compositionally biased region" description="Basic and acidic residues" evidence="1">
    <location>
        <begin position="302"/>
        <end position="315"/>
    </location>
</feature>